<dbReference type="InterPro" id="IPR003890">
    <property type="entry name" value="MIF4G-like_typ-3"/>
</dbReference>
<accession>A0A6C0BJR6</accession>
<feature type="domain" description="MIF4G" evidence="2">
    <location>
        <begin position="192"/>
        <end position="402"/>
    </location>
</feature>
<organism evidence="3">
    <name type="scientific">viral metagenome</name>
    <dbReference type="NCBI Taxonomy" id="1070528"/>
    <lineage>
        <taxon>unclassified sequences</taxon>
        <taxon>metagenomes</taxon>
        <taxon>organismal metagenomes</taxon>
    </lineage>
</organism>
<dbReference type="GO" id="GO:0003723">
    <property type="term" value="F:RNA binding"/>
    <property type="evidence" value="ECO:0007669"/>
    <property type="project" value="InterPro"/>
</dbReference>
<dbReference type="Gene3D" id="1.25.40.180">
    <property type="match status" value="1"/>
</dbReference>
<evidence type="ECO:0000313" key="3">
    <source>
        <dbReference type="EMBL" id="QHS91573.1"/>
    </source>
</evidence>
<feature type="compositionally biased region" description="Basic and acidic residues" evidence="1">
    <location>
        <begin position="89"/>
        <end position="99"/>
    </location>
</feature>
<dbReference type="Pfam" id="PF02854">
    <property type="entry name" value="MIF4G"/>
    <property type="match status" value="1"/>
</dbReference>
<feature type="region of interest" description="Disordered" evidence="1">
    <location>
        <begin position="78"/>
        <end position="124"/>
    </location>
</feature>
<dbReference type="AlphaFoldDB" id="A0A6C0BJR6"/>
<sequence length="404" mass="45487">MSVITTITMSLPEKLVEVLSIRSKPGLLCPEEIRSRIAQIRSRVESFRGPAAVRYTNSPAGRRSDFVKNDSFLGGGRRNAFGSVNRNETWGRPEDKVAQPDRQTVSRPKFTVSEVKPKAPDVKPHNEVKEPQVLMQSPPQLQVAAKNHFEALVSDEPETFQPVATSGYSKFKSKFKKDASNANELDDRILGHIRAKINKFSAQNYKKVLNFLRQNMDSSEKIFLEQFMALIFSKAAEEDTFVALYAQLLADLTPEFPYLKDEMQKLFGEYLHVFMDAEGKEDTTSENYGNFLDASKRKQHRRGYSLFIAQIATKGLITEKELLHTTLAVAESLIANATKVDQKLLVEELADCLTNIMGVAKKLNAFDEMKAMFLKLKDLMSKDAIHLPGLTNKARFALMDCLGI</sequence>
<dbReference type="EMBL" id="MN739162">
    <property type="protein sequence ID" value="QHS91573.1"/>
    <property type="molecule type" value="Genomic_DNA"/>
</dbReference>
<name>A0A6C0BJR6_9ZZZZ</name>
<dbReference type="InterPro" id="IPR016024">
    <property type="entry name" value="ARM-type_fold"/>
</dbReference>
<proteinExistence type="predicted"/>
<reference evidence="3" key="1">
    <citation type="journal article" date="2020" name="Nature">
        <title>Giant virus diversity and host interactions through global metagenomics.</title>
        <authorList>
            <person name="Schulz F."/>
            <person name="Roux S."/>
            <person name="Paez-Espino D."/>
            <person name="Jungbluth S."/>
            <person name="Walsh D.A."/>
            <person name="Denef V.J."/>
            <person name="McMahon K.D."/>
            <person name="Konstantinidis K.T."/>
            <person name="Eloe-Fadrosh E.A."/>
            <person name="Kyrpides N.C."/>
            <person name="Woyke T."/>
        </authorList>
    </citation>
    <scope>NUCLEOTIDE SEQUENCE</scope>
    <source>
        <strain evidence="3">GVMAG-M-3300013006-15</strain>
    </source>
</reference>
<evidence type="ECO:0000256" key="1">
    <source>
        <dbReference type="SAM" id="MobiDB-lite"/>
    </source>
</evidence>
<evidence type="ECO:0000259" key="2">
    <source>
        <dbReference type="Pfam" id="PF02854"/>
    </source>
</evidence>
<protein>
    <recommendedName>
        <fullName evidence="2">MIF4G domain-containing protein</fullName>
    </recommendedName>
</protein>
<dbReference type="SUPFAM" id="SSF48371">
    <property type="entry name" value="ARM repeat"/>
    <property type="match status" value="1"/>
</dbReference>
<feature type="compositionally biased region" description="Basic and acidic residues" evidence="1">
    <location>
        <begin position="115"/>
        <end position="124"/>
    </location>
</feature>